<dbReference type="InterPro" id="IPR011051">
    <property type="entry name" value="RmlC_Cupin_sf"/>
</dbReference>
<dbReference type="Pfam" id="PF05995">
    <property type="entry name" value="CDO_I"/>
    <property type="match status" value="1"/>
</dbReference>
<proteinExistence type="inferred from homology"/>
<protein>
    <submittedName>
        <fullName evidence="2">Uncharacterized protein</fullName>
    </submittedName>
</protein>
<dbReference type="InterPro" id="IPR014710">
    <property type="entry name" value="RmlC-like_jellyroll"/>
</dbReference>
<gene>
    <name evidence="2" type="ORF">mv_L344</name>
</gene>
<dbReference type="SUPFAM" id="SSF51182">
    <property type="entry name" value="RmlC-like cupins"/>
    <property type="match status" value="1"/>
</dbReference>
<reference evidence="2" key="1">
    <citation type="submission" date="2011-10" db="EMBL/GenBank/DDBJ databases">
        <title>Provirophages and transpovirons: unique mobilome of giant viruses.</title>
        <authorList>
            <person name="Desnues C."/>
            <person name="LaScola B."/>
            <person name="Yutin N."/>
            <person name="Fournous G."/>
            <person name="Koonin E."/>
            <person name="Raoult D."/>
        </authorList>
    </citation>
    <scope>NUCLEOTIDE SEQUENCE</scope>
    <source>
        <strain evidence="2">Mv13-mv</strain>
    </source>
</reference>
<dbReference type="Gene3D" id="2.60.120.10">
    <property type="entry name" value="Jelly Rolls"/>
    <property type="match status" value="1"/>
</dbReference>
<dbReference type="InterPro" id="IPR010300">
    <property type="entry name" value="CDO_1"/>
</dbReference>
<accession>H2EDS6</accession>
<evidence type="ECO:0000256" key="1">
    <source>
        <dbReference type="ARBA" id="ARBA00006622"/>
    </source>
</evidence>
<dbReference type="EMBL" id="JN885997">
    <property type="protein sequence ID" value="AEX62549.1"/>
    <property type="molecule type" value="Genomic_DNA"/>
</dbReference>
<sequence>MRVLSGELHEQEYINISEKIEPIKYNILSENEIVYKTGNEKLHEIFSPQKSVSIHLYSPPNYKFQKYN</sequence>
<comment type="similarity">
    <text evidence="1">Belongs to the cysteine dioxygenase family.</text>
</comment>
<name>H2EDS6_9VIRU</name>
<dbReference type="GO" id="GO:0016702">
    <property type="term" value="F:oxidoreductase activity, acting on single donors with incorporation of molecular oxygen, incorporation of two atoms of oxygen"/>
    <property type="evidence" value="ECO:0007669"/>
    <property type="project" value="InterPro"/>
</dbReference>
<organism evidence="2">
    <name type="scientific">Moumouvirus sp. 'Monve'</name>
    <dbReference type="NCBI Taxonomy" id="1128131"/>
    <lineage>
        <taxon>Viruses</taxon>
        <taxon>Varidnaviria</taxon>
        <taxon>Bamfordvirae</taxon>
        <taxon>Nucleocytoviricota</taxon>
        <taxon>Megaviricetes</taxon>
        <taxon>Imitervirales</taxon>
        <taxon>Mimiviridae</taxon>
        <taxon>Megamimivirinae</taxon>
        <taxon>Moumouvirus</taxon>
    </lineage>
</organism>
<dbReference type="GO" id="GO:0005506">
    <property type="term" value="F:iron ion binding"/>
    <property type="evidence" value="ECO:0007669"/>
    <property type="project" value="InterPro"/>
</dbReference>
<evidence type="ECO:0000313" key="2">
    <source>
        <dbReference type="EMBL" id="AEX62549.1"/>
    </source>
</evidence>